<keyword evidence="3" id="KW-0645">Protease</keyword>
<comment type="caution">
    <text evidence="9">The sequence shown here is derived from an EMBL/GenBank/DDBJ whole genome shotgun (WGS) entry which is preliminary data.</text>
</comment>
<evidence type="ECO:0000313" key="9">
    <source>
        <dbReference type="EMBL" id="MBB5175233.1"/>
    </source>
</evidence>
<name>A0A9Q2CXV2_9STAP</name>
<evidence type="ECO:0000256" key="5">
    <source>
        <dbReference type="ARBA" id="ARBA00022801"/>
    </source>
</evidence>
<dbReference type="GO" id="GO:0016805">
    <property type="term" value="F:dipeptidase activity"/>
    <property type="evidence" value="ECO:0007669"/>
    <property type="project" value="UniProtKB-KW"/>
</dbReference>
<dbReference type="GO" id="GO:0008777">
    <property type="term" value="F:acetylornithine deacetylase activity"/>
    <property type="evidence" value="ECO:0007669"/>
    <property type="project" value="TreeGrafter"/>
</dbReference>
<comment type="similarity">
    <text evidence="2">Belongs to the peptidase M20A family.</text>
</comment>
<evidence type="ECO:0000256" key="3">
    <source>
        <dbReference type="ARBA" id="ARBA00022670"/>
    </source>
</evidence>
<keyword evidence="7" id="KW-0224">Dipeptidase</keyword>
<evidence type="ECO:0000256" key="6">
    <source>
        <dbReference type="ARBA" id="ARBA00022833"/>
    </source>
</evidence>
<dbReference type="Gene3D" id="3.40.630.10">
    <property type="entry name" value="Zn peptidases"/>
    <property type="match status" value="1"/>
</dbReference>
<protein>
    <submittedName>
        <fullName evidence="9">Succinyl-diaminopimelate desuccinylase</fullName>
        <ecNumber evidence="9">3.5.1.18</ecNumber>
    </submittedName>
</protein>
<evidence type="ECO:0000256" key="8">
    <source>
        <dbReference type="ARBA" id="ARBA00023049"/>
    </source>
</evidence>
<dbReference type="GO" id="GO:0008270">
    <property type="term" value="F:zinc ion binding"/>
    <property type="evidence" value="ECO:0007669"/>
    <property type="project" value="InterPro"/>
</dbReference>
<accession>A0A9Q2CXV2</accession>
<keyword evidence="6" id="KW-0862">Zinc</keyword>
<dbReference type="AlphaFoldDB" id="A0A9Q2CXV2"/>
<comment type="cofactor">
    <cofactor evidence="1">
        <name>Zn(2+)</name>
        <dbReference type="ChEBI" id="CHEBI:29105"/>
    </cofactor>
</comment>
<gene>
    <name evidence="9" type="ORF">HNQ45_000091</name>
</gene>
<keyword evidence="8" id="KW-0482">Metalloprotease</keyword>
<dbReference type="GO" id="GO:0009014">
    <property type="term" value="F:succinyl-diaminopimelate desuccinylase activity"/>
    <property type="evidence" value="ECO:0007669"/>
    <property type="project" value="UniProtKB-EC"/>
</dbReference>
<dbReference type="NCBIfam" id="NF005591">
    <property type="entry name" value="PRK07318.1"/>
    <property type="match status" value="1"/>
</dbReference>
<dbReference type="InterPro" id="IPR010964">
    <property type="entry name" value="M20A_pepV-rel"/>
</dbReference>
<dbReference type="PANTHER" id="PTHR43808:SF31">
    <property type="entry name" value="N-ACETYL-L-CITRULLINE DEACETYLASE"/>
    <property type="match status" value="1"/>
</dbReference>
<dbReference type="SUPFAM" id="SSF53187">
    <property type="entry name" value="Zn-dependent exopeptidases"/>
    <property type="match status" value="1"/>
</dbReference>
<dbReference type="InterPro" id="IPR036264">
    <property type="entry name" value="Bact_exopeptidase_dim_dom"/>
</dbReference>
<dbReference type="RefSeq" id="WP_183672666.1">
    <property type="nucleotide sequence ID" value="NZ_CBCRYX010000003.1"/>
</dbReference>
<dbReference type="GO" id="GO:0006526">
    <property type="term" value="P:L-arginine biosynthetic process"/>
    <property type="evidence" value="ECO:0007669"/>
    <property type="project" value="TreeGrafter"/>
</dbReference>
<dbReference type="PANTHER" id="PTHR43808">
    <property type="entry name" value="ACETYLORNITHINE DEACETYLASE"/>
    <property type="match status" value="1"/>
</dbReference>
<dbReference type="NCBIfam" id="TIGR01887">
    <property type="entry name" value="dipeptidaselike"/>
    <property type="match status" value="1"/>
</dbReference>
<dbReference type="GO" id="GO:0006508">
    <property type="term" value="P:proteolysis"/>
    <property type="evidence" value="ECO:0007669"/>
    <property type="project" value="UniProtKB-KW"/>
</dbReference>
<dbReference type="Proteomes" id="UP000579136">
    <property type="component" value="Unassembled WGS sequence"/>
</dbReference>
<reference evidence="9 10" key="1">
    <citation type="submission" date="2020-08" db="EMBL/GenBank/DDBJ databases">
        <title>Genomic Encyclopedia of Type Strains, Phase IV (KMG-IV): sequencing the most valuable type-strain genomes for metagenomic binning, comparative biology and taxonomic classification.</title>
        <authorList>
            <person name="Goeker M."/>
        </authorList>
    </citation>
    <scope>NUCLEOTIDE SEQUENCE [LARGE SCALE GENOMIC DNA]</scope>
    <source>
        <strain evidence="9 10">DSM 19163</strain>
    </source>
</reference>
<dbReference type="InterPro" id="IPR002933">
    <property type="entry name" value="Peptidase_M20"/>
</dbReference>
<dbReference type="SUPFAM" id="SSF55031">
    <property type="entry name" value="Bacterial exopeptidase dimerisation domain"/>
    <property type="match status" value="1"/>
</dbReference>
<keyword evidence="10" id="KW-1185">Reference proteome</keyword>
<dbReference type="Gene3D" id="3.30.70.360">
    <property type="match status" value="2"/>
</dbReference>
<dbReference type="EMBL" id="JACHHF010000001">
    <property type="protein sequence ID" value="MBB5175233.1"/>
    <property type="molecule type" value="Genomic_DNA"/>
</dbReference>
<evidence type="ECO:0000256" key="4">
    <source>
        <dbReference type="ARBA" id="ARBA00022723"/>
    </source>
</evidence>
<dbReference type="InterPro" id="IPR050072">
    <property type="entry name" value="Peptidase_M20A"/>
</dbReference>
<sequence length="469" mass="52567">MDFNEIVNQYKDKMLEDLKGLLSIESVRGESKPDAPVGDGPKEALMYMLSLGERDGMDTKVVDNLAGHIELGSGEDLFGILGHVDVVPAGTGWDTDPYEPVIKDDVIYARGVQDDKGPTIAAYYAMKILNDLKVPLKQRVRLIIGTDEESDWLCTDAYFKKEEMPNFGFAPDAEFPVIHGEKGITSFDLVFESDTKAYGDVVLNRFTSGERYNMVPESATANITVDDADKLKQSFDAFLEEMKLTGDFIKNEDTVDLIVHGKSAHGSTPLEGKNAGLELLRFLKIISIDQRAFEFLSFYDHYIRDNFDGQQFKMDFKHEEMGETSVNTGIIRYDLNGKSYFGVNLRYPLGMDFKAAIDKLSKEVEAHKIAVENISDQVPHYVEKNSPLVKVLTDTYKNYVEDDTEPFTIGGGTYARVLENGVAYGAMFKDTKDTMHQANEQMPVDELVLATTIYLEALHKILVEEALVE</sequence>
<dbReference type="GO" id="GO:0008237">
    <property type="term" value="F:metallopeptidase activity"/>
    <property type="evidence" value="ECO:0007669"/>
    <property type="project" value="UniProtKB-KW"/>
</dbReference>
<dbReference type="CDD" id="cd03888">
    <property type="entry name" value="M20_PepV"/>
    <property type="match status" value="1"/>
</dbReference>
<dbReference type="EC" id="3.5.1.18" evidence="9"/>
<evidence type="ECO:0000256" key="1">
    <source>
        <dbReference type="ARBA" id="ARBA00001947"/>
    </source>
</evidence>
<proteinExistence type="inferred from homology"/>
<evidence type="ECO:0000256" key="7">
    <source>
        <dbReference type="ARBA" id="ARBA00022997"/>
    </source>
</evidence>
<keyword evidence="4" id="KW-0479">Metal-binding</keyword>
<dbReference type="Pfam" id="PF01546">
    <property type="entry name" value="Peptidase_M20"/>
    <property type="match status" value="1"/>
</dbReference>
<keyword evidence="5 9" id="KW-0378">Hydrolase</keyword>
<organism evidence="9 10">
    <name type="scientific">Nosocomiicoccus ampullae</name>
    <dbReference type="NCBI Taxonomy" id="489910"/>
    <lineage>
        <taxon>Bacteria</taxon>
        <taxon>Bacillati</taxon>
        <taxon>Bacillota</taxon>
        <taxon>Bacilli</taxon>
        <taxon>Bacillales</taxon>
        <taxon>Staphylococcaceae</taxon>
        <taxon>Nosocomiicoccus</taxon>
    </lineage>
</organism>
<evidence type="ECO:0000313" key="10">
    <source>
        <dbReference type="Proteomes" id="UP000579136"/>
    </source>
</evidence>
<evidence type="ECO:0000256" key="2">
    <source>
        <dbReference type="ARBA" id="ARBA00006247"/>
    </source>
</evidence>